<evidence type="ECO:0000256" key="4">
    <source>
        <dbReference type="ARBA" id="ARBA00022679"/>
    </source>
</evidence>
<proteinExistence type="inferred from homology"/>
<dbReference type="HAMAP" id="MF_01148">
    <property type="entry name" value="Lnt"/>
    <property type="match status" value="1"/>
</dbReference>
<dbReference type="Gene3D" id="3.60.110.10">
    <property type="entry name" value="Carbon-nitrogen hydrolase"/>
    <property type="match status" value="1"/>
</dbReference>
<evidence type="ECO:0000313" key="12">
    <source>
        <dbReference type="Proteomes" id="UP000095463"/>
    </source>
</evidence>
<keyword evidence="3 9" id="KW-1003">Cell membrane</keyword>
<feature type="domain" description="CN hydrolase" evidence="10">
    <location>
        <begin position="240"/>
        <end position="502"/>
    </location>
</feature>
<dbReference type="RefSeq" id="WP_069910136.1">
    <property type="nucleotide sequence ID" value="NZ_LAJE02000193.1"/>
</dbReference>
<dbReference type="CDD" id="cd07571">
    <property type="entry name" value="ALP_N-acyl_transferase"/>
    <property type="match status" value="1"/>
</dbReference>
<dbReference type="OrthoDB" id="9804277at2"/>
<dbReference type="Pfam" id="PF20154">
    <property type="entry name" value="LNT_N"/>
    <property type="match status" value="1"/>
</dbReference>
<accession>A0A1E5XPW9</accession>
<evidence type="ECO:0000256" key="9">
    <source>
        <dbReference type="HAMAP-Rule" id="MF_01148"/>
    </source>
</evidence>
<keyword evidence="6 9" id="KW-1133">Transmembrane helix</keyword>
<evidence type="ECO:0000256" key="6">
    <source>
        <dbReference type="ARBA" id="ARBA00022989"/>
    </source>
</evidence>
<dbReference type="InterPro" id="IPR003010">
    <property type="entry name" value="C-N_Hydrolase"/>
</dbReference>
<organism evidence="11 12">
    <name type="scientific">Devosia insulae DS-56</name>
    <dbReference type="NCBI Taxonomy" id="1116389"/>
    <lineage>
        <taxon>Bacteria</taxon>
        <taxon>Pseudomonadati</taxon>
        <taxon>Pseudomonadota</taxon>
        <taxon>Alphaproteobacteria</taxon>
        <taxon>Hyphomicrobiales</taxon>
        <taxon>Devosiaceae</taxon>
        <taxon>Devosia</taxon>
    </lineage>
</organism>
<dbReference type="Proteomes" id="UP000095463">
    <property type="component" value="Unassembled WGS sequence"/>
</dbReference>
<dbReference type="AlphaFoldDB" id="A0A1E5XPW9"/>
<evidence type="ECO:0000259" key="10">
    <source>
        <dbReference type="PROSITE" id="PS50263"/>
    </source>
</evidence>
<evidence type="ECO:0000256" key="3">
    <source>
        <dbReference type="ARBA" id="ARBA00022475"/>
    </source>
</evidence>
<comment type="function">
    <text evidence="9">Catalyzes the phospholipid dependent N-acylation of the N-terminal cysteine of apolipoprotein, the last step in lipoprotein maturation.</text>
</comment>
<dbReference type="PROSITE" id="PS50263">
    <property type="entry name" value="CN_HYDROLASE"/>
    <property type="match status" value="1"/>
</dbReference>
<dbReference type="EC" id="2.3.1.269" evidence="9"/>
<sequence length="537" mass="58037">MTWLAETVMLSHGWRRFLIVVVAGAIAAASVPPFFLLPALFLTLPIWVWALDGAEQRRGWRRLVGPAFQIGFGFGLGYFTVALHWLGAAFLQEGGVFLILMPFAIVGLAAIVSLFWGLGSALAHLVWSGGAFRIVTLASFLALAEWGRGHLFSGFPFDLIGYALTANDEMLQLASVIGSYGLTFVAALIAMTPALIWPADQRGLVRRLIPIFIAIAVIAAQVGYGNWRLTNTSLVARTDMKVRMVQPMILDHADWSVADPDAVINQLISLSESKLTPTDPGISDITLLVWPESVFPFFLTNYPDGIARIARMLPETTLLLTGAPREPLGDDGLPIPDNPGYNSILAIDSNGEVVASYDKSHLVPFGEYLPFQSFWRLFGINQFVPGTNGWAAGDGRRLMAPPGTPPFLALVCYEAVFPGDIGDPGQAQFILNVTNDAWFMGSIGPAQHAHHARMRAVETGLPMLRAANSGVTLSVDPLGRVVAQLAEEQVGVLDVVPSEPLPEGTLFNRLGDLPFWGAVVLGILGSLIAARRPRRIA</sequence>
<dbReference type="InterPro" id="IPR045378">
    <property type="entry name" value="LNT_N"/>
</dbReference>
<feature type="transmembrane region" description="Helical" evidence="9">
    <location>
        <begin position="513"/>
        <end position="530"/>
    </location>
</feature>
<feature type="transmembrane region" description="Helical" evidence="9">
    <location>
        <begin position="177"/>
        <end position="196"/>
    </location>
</feature>
<dbReference type="GO" id="GO:0005886">
    <property type="term" value="C:plasma membrane"/>
    <property type="evidence" value="ECO:0007669"/>
    <property type="project" value="UniProtKB-SubCell"/>
</dbReference>
<gene>
    <name evidence="9" type="primary">lnt</name>
    <name evidence="11" type="ORF">VW23_020170</name>
</gene>
<comment type="similarity">
    <text evidence="2 9">Belongs to the CN hydrolase family. Apolipoprotein N-acyltransferase subfamily.</text>
</comment>
<name>A0A1E5XPW9_9HYPH</name>
<keyword evidence="8 9" id="KW-0012">Acyltransferase</keyword>
<dbReference type="InterPro" id="IPR036526">
    <property type="entry name" value="C-N_Hydrolase_sf"/>
</dbReference>
<keyword evidence="7 9" id="KW-0472">Membrane</keyword>
<feature type="transmembrane region" description="Helical" evidence="9">
    <location>
        <begin position="70"/>
        <end position="91"/>
    </location>
</feature>
<comment type="pathway">
    <text evidence="9">Protein modification; lipoprotein biosynthesis (N-acyl transfer).</text>
</comment>
<dbReference type="UniPathway" id="UPA00666"/>
<reference evidence="11 12" key="1">
    <citation type="journal article" date="2015" name="Genome Announc.">
        <title>Genome Assemblies of Three Soil-Associated Devosia species: D. insulae, D. limi, and D. soli.</title>
        <authorList>
            <person name="Hassan Y.I."/>
            <person name="Lepp D."/>
            <person name="Zhou T."/>
        </authorList>
    </citation>
    <scope>NUCLEOTIDE SEQUENCE [LARGE SCALE GENOMIC DNA]</scope>
    <source>
        <strain evidence="11 12">DS-56</strain>
    </source>
</reference>
<keyword evidence="12" id="KW-1185">Reference proteome</keyword>
<comment type="catalytic activity">
    <reaction evidence="9">
        <text>N-terminal S-1,2-diacyl-sn-glyceryl-L-cysteinyl-[lipoprotein] + a glycerophospholipid = N-acyl-S-1,2-diacyl-sn-glyceryl-L-cysteinyl-[lipoprotein] + a 2-acyl-sn-glycero-3-phospholipid + H(+)</text>
        <dbReference type="Rhea" id="RHEA:48228"/>
        <dbReference type="Rhea" id="RHEA-COMP:14681"/>
        <dbReference type="Rhea" id="RHEA-COMP:14684"/>
        <dbReference type="ChEBI" id="CHEBI:15378"/>
        <dbReference type="ChEBI" id="CHEBI:136912"/>
        <dbReference type="ChEBI" id="CHEBI:140656"/>
        <dbReference type="ChEBI" id="CHEBI:140657"/>
        <dbReference type="ChEBI" id="CHEBI:140660"/>
        <dbReference type="EC" id="2.3.1.269"/>
    </reaction>
</comment>
<evidence type="ECO:0000256" key="7">
    <source>
        <dbReference type="ARBA" id="ARBA00023136"/>
    </source>
</evidence>
<dbReference type="NCBIfam" id="TIGR00546">
    <property type="entry name" value="lnt"/>
    <property type="match status" value="1"/>
</dbReference>
<feature type="transmembrane region" description="Helical" evidence="9">
    <location>
        <begin position="17"/>
        <end position="50"/>
    </location>
</feature>
<keyword evidence="5 9" id="KW-0812">Transmembrane</keyword>
<keyword evidence="4 9" id="KW-0808">Transferase</keyword>
<dbReference type="SUPFAM" id="SSF56317">
    <property type="entry name" value="Carbon-nitrogen hydrolase"/>
    <property type="match status" value="1"/>
</dbReference>
<comment type="caution">
    <text evidence="11">The sequence shown here is derived from an EMBL/GenBank/DDBJ whole genome shotgun (WGS) entry which is preliminary data.</text>
</comment>
<dbReference type="GO" id="GO:0016410">
    <property type="term" value="F:N-acyltransferase activity"/>
    <property type="evidence" value="ECO:0007669"/>
    <property type="project" value="UniProtKB-UniRule"/>
</dbReference>
<dbReference type="EMBL" id="LAJE02000193">
    <property type="protein sequence ID" value="OEO30652.1"/>
    <property type="molecule type" value="Genomic_DNA"/>
</dbReference>
<evidence type="ECO:0000256" key="8">
    <source>
        <dbReference type="ARBA" id="ARBA00023315"/>
    </source>
</evidence>
<evidence type="ECO:0000256" key="1">
    <source>
        <dbReference type="ARBA" id="ARBA00004651"/>
    </source>
</evidence>
<dbReference type="GO" id="GO:0042158">
    <property type="term" value="P:lipoprotein biosynthetic process"/>
    <property type="evidence" value="ECO:0007669"/>
    <property type="project" value="UniProtKB-UniRule"/>
</dbReference>
<evidence type="ECO:0000256" key="2">
    <source>
        <dbReference type="ARBA" id="ARBA00010065"/>
    </source>
</evidence>
<evidence type="ECO:0000313" key="11">
    <source>
        <dbReference type="EMBL" id="OEO30652.1"/>
    </source>
</evidence>
<dbReference type="PANTHER" id="PTHR38686">
    <property type="entry name" value="APOLIPOPROTEIN N-ACYLTRANSFERASE"/>
    <property type="match status" value="1"/>
</dbReference>
<dbReference type="InterPro" id="IPR004563">
    <property type="entry name" value="Apolipo_AcylTrfase"/>
</dbReference>
<dbReference type="Pfam" id="PF00795">
    <property type="entry name" value="CN_hydrolase"/>
    <property type="match status" value="1"/>
</dbReference>
<feature type="transmembrane region" description="Helical" evidence="9">
    <location>
        <begin position="208"/>
        <end position="227"/>
    </location>
</feature>
<comment type="subcellular location">
    <subcellularLocation>
        <location evidence="1 9">Cell membrane</location>
        <topology evidence="1 9">Multi-pass membrane protein</topology>
    </subcellularLocation>
</comment>
<dbReference type="PANTHER" id="PTHR38686:SF1">
    <property type="entry name" value="APOLIPOPROTEIN N-ACYLTRANSFERASE"/>
    <property type="match status" value="1"/>
</dbReference>
<feature type="transmembrane region" description="Helical" evidence="9">
    <location>
        <begin position="97"/>
        <end position="118"/>
    </location>
</feature>
<evidence type="ECO:0000256" key="5">
    <source>
        <dbReference type="ARBA" id="ARBA00022692"/>
    </source>
</evidence>
<protein>
    <recommendedName>
        <fullName evidence="9">Apolipoprotein N-acyltransferase</fullName>
        <shortName evidence="9">ALP N-acyltransferase</shortName>
        <ecNumber evidence="9">2.3.1.269</ecNumber>
    </recommendedName>
</protein>
<feature type="transmembrane region" description="Helical" evidence="9">
    <location>
        <begin position="125"/>
        <end position="144"/>
    </location>
</feature>